<evidence type="ECO:0000313" key="1">
    <source>
        <dbReference type="EMBL" id="CAR30322.1"/>
    </source>
</evidence>
<protein>
    <submittedName>
        <fullName evidence="1">KLTH0H07018p</fullName>
    </submittedName>
</protein>
<name>C5E2R1_LACTC</name>
<sequence length="992" mass="111883">MQHETLESGSPPISYLKDLKNGNEVLIVEGDIVHLYRTKDSSFDTSRVTELKNSALHLSFRLVNPKSDFFLVLAFDLSITVFDIPGFKKVAKKRLKINEQDVDPRKTLRFLDSDSEQLYFSLSEKQLVSINKSDLLSESPFAKFISVHDTPYRIENAFCLNPNKGFFCLAKRDLIQNVLAFEVIHANTFRHRNNHSRYDRLLQEYTAAMDCGSSGELGTLVEMITLEVPKTVVFLFSRGVIIFNNKVCVFENKYDENTRESLCLDGLIPGASLYQGEEGLRLSILSTKGETISTTIDLRKPKSLQWNSVTLNSFLKKPLDSMLCYKCLGHGQILLISKREGMVFADYQKERILYISRYKRPTYLDALPLDFGFAQVTTVVACGGYNSTLGFVSFFQKSVSANTFKVIEFKHFGTTRAIRDFWFTTKGIVSASSIRGSDKFLLHVSFHNKTLTRPSTRCALQLKNVGDEYIILDNELDLYLVKGKTTFKLASMAKFSSWNVCYMSAFQGSGSSSSLFIAISDGKDVYMLENGVIVAEYSFEDANINDICLKDCSSSKGTVLIVTNRAGCVTILNFSFETHSLSISLQVCLGENRAFRLCDIKMVESGTTEHQDSAFFVYSSSKVFVFNLSRRCFYKWIPKFDIKLIKYQGNSKYVVLTMDDSFVTLTYSGALSAEWTTEELVSKDWVYTKMVQLRNPRYILLASQTTNFKSKVSIFDTESLNTIDEYILPDQGVIKGVITLEKPYAQEILISFAGCSPESDCLLVLSALRNKLFKSGTYKTRGASAALTQRGETIACLGTTVLLFKLQRCLKKRVWDFKLLMRPFEGSGPWSVDCAFVSEEILCVLDRAKGICFFDLATKTPSLKCSIQSLAPDFANDRGHFDLLFSTLIEDTKQSEFYKINGPRTAKIRPLLDPIEKTARQLSIVVACGSQLLVYPCHPRYFKNSQNHSKCKLPCASGRIPFEDVVMSTRRTDANQFLVCTTGRLLITSLNT</sequence>
<dbReference type="HOGENOM" id="CLU_301289_0_0_1"/>
<dbReference type="RefSeq" id="XP_002556184.1">
    <property type="nucleotide sequence ID" value="XM_002556138.1"/>
</dbReference>
<dbReference type="AlphaFoldDB" id="C5E2R1"/>
<accession>C5E2R1</accession>
<evidence type="ECO:0000313" key="2">
    <source>
        <dbReference type="Proteomes" id="UP000002036"/>
    </source>
</evidence>
<dbReference type="InParanoid" id="C5E2R1"/>
<proteinExistence type="predicted"/>
<organism evidence="1 2">
    <name type="scientific">Lachancea thermotolerans (strain ATCC 56472 / CBS 6340 / NRRL Y-8284)</name>
    <name type="common">Yeast</name>
    <name type="synonym">Kluyveromyces thermotolerans</name>
    <dbReference type="NCBI Taxonomy" id="559295"/>
    <lineage>
        <taxon>Eukaryota</taxon>
        <taxon>Fungi</taxon>
        <taxon>Dikarya</taxon>
        <taxon>Ascomycota</taxon>
        <taxon>Saccharomycotina</taxon>
        <taxon>Saccharomycetes</taxon>
        <taxon>Saccharomycetales</taxon>
        <taxon>Saccharomycetaceae</taxon>
        <taxon>Lachancea</taxon>
    </lineage>
</organism>
<dbReference type="OMA" id="SHIAECA"/>
<keyword evidence="2" id="KW-1185">Reference proteome</keyword>
<gene>
    <name evidence="1" type="ordered locus">KLTH0H07018g</name>
</gene>
<dbReference type="GeneID" id="8294501"/>
<dbReference type="Proteomes" id="UP000002036">
    <property type="component" value="Chromosome H"/>
</dbReference>
<dbReference type="KEGG" id="lth:KLTH0H07018g"/>
<dbReference type="EMBL" id="CU928180">
    <property type="protein sequence ID" value="CAR30322.1"/>
    <property type="molecule type" value="Genomic_DNA"/>
</dbReference>
<reference evidence="1 2" key="1">
    <citation type="journal article" date="2009" name="Genome Res.">
        <title>Comparative genomics of protoploid Saccharomycetaceae.</title>
        <authorList>
            <consortium name="The Genolevures Consortium"/>
            <person name="Souciet J.-L."/>
            <person name="Dujon B."/>
            <person name="Gaillardin C."/>
            <person name="Johnston M."/>
            <person name="Baret P.V."/>
            <person name="Cliften P."/>
            <person name="Sherman D.J."/>
            <person name="Weissenbach J."/>
            <person name="Westhof E."/>
            <person name="Wincker P."/>
            <person name="Jubin C."/>
            <person name="Poulain J."/>
            <person name="Barbe V."/>
            <person name="Segurens B."/>
            <person name="Artiguenave F."/>
            <person name="Anthouard V."/>
            <person name="Vacherie B."/>
            <person name="Val M.-E."/>
            <person name="Fulton R.S."/>
            <person name="Minx P."/>
            <person name="Wilson R."/>
            <person name="Durrens P."/>
            <person name="Jean G."/>
            <person name="Marck C."/>
            <person name="Martin T."/>
            <person name="Nikolski M."/>
            <person name="Rolland T."/>
            <person name="Seret M.-L."/>
            <person name="Casaregola S."/>
            <person name="Despons L."/>
            <person name="Fairhead C."/>
            <person name="Fischer G."/>
            <person name="Lafontaine I."/>
            <person name="Leh V."/>
            <person name="Lemaire M."/>
            <person name="de Montigny J."/>
            <person name="Neuveglise C."/>
            <person name="Thierry A."/>
            <person name="Blanc-Lenfle I."/>
            <person name="Bleykasten C."/>
            <person name="Diffels J."/>
            <person name="Fritsch E."/>
            <person name="Frangeul L."/>
            <person name="Goeffon A."/>
            <person name="Jauniaux N."/>
            <person name="Kachouri-Lafond R."/>
            <person name="Payen C."/>
            <person name="Potier S."/>
            <person name="Pribylova L."/>
            <person name="Ozanne C."/>
            <person name="Richard G.-F."/>
            <person name="Sacerdot C."/>
            <person name="Straub M.-L."/>
            <person name="Talla E."/>
        </authorList>
    </citation>
    <scope>NUCLEOTIDE SEQUENCE [LARGE SCALE GENOMIC DNA]</scope>
    <source>
        <strain evidence="2">ATCC 56472 / CBS 6340 / NRRL Y-8284</strain>
    </source>
</reference>
<dbReference type="OrthoDB" id="4036114at2759"/>